<feature type="compositionally biased region" description="Polar residues" evidence="13">
    <location>
        <begin position="710"/>
        <end position="721"/>
    </location>
</feature>
<dbReference type="InterPro" id="IPR035684">
    <property type="entry name" value="ArgRS_core"/>
</dbReference>
<evidence type="ECO:0000256" key="1">
    <source>
        <dbReference type="ARBA" id="ARBA00005594"/>
    </source>
</evidence>
<keyword evidence="17" id="KW-1185">Reference proteome</keyword>
<dbReference type="SMART" id="SM00836">
    <property type="entry name" value="DALR_1"/>
    <property type="match status" value="1"/>
</dbReference>
<dbReference type="InterPro" id="IPR005148">
    <property type="entry name" value="Arg-tRNA-synth_N"/>
</dbReference>
<dbReference type="PROSITE" id="PS00178">
    <property type="entry name" value="AA_TRNA_LIGASE_I"/>
    <property type="match status" value="1"/>
</dbReference>
<dbReference type="GO" id="GO:0004814">
    <property type="term" value="F:arginine-tRNA ligase activity"/>
    <property type="evidence" value="ECO:0007669"/>
    <property type="project" value="UniProtKB-EC"/>
</dbReference>
<dbReference type="FunFam" id="3.30.1360.70:FF:000002">
    <property type="entry name" value="arginine--tRNA ligase, cytoplasmic"/>
    <property type="match status" value="1"/>
</dbReference>
<evidence type="ECO:0000256" key="11">
    <source>
        <dbReference type="ARBA" id="ARBA00055485"/>
    </source>
</evidence>
<keyword evidence="3 12" id="KW-0436">Ligase</keyword>
<dbReference type="GO" id="GO:0005524">
    <property type="term" value="F:ATP binding"/>
    <property type="evidence" value="ECO:0007669"/>
    <property type="project" value="UniProtKB-KW"/>
</dbReference>
<dbReference type="InterPro" id="IPR036695">
    <property type="entry name" value="Arg-tRNA-synth_N_sf"/>
</dbReference>
<feature type="region of interest" description="Disordered" evidence="13">
    <location>
        <begin position="795"/>
        <end position="823"/>
    </location>
</feature>
<evidence type="ECO:0000256" key="5">
    <source>
        <dbReference type="ARBA" id="ARBA00022840"/>
    </source>
</evidence>
<dbReference type="GO" id="GO:0048608">
    <property type="term" value="P:reproductive structure development"/>
    <property type="evidence" value="ECO:0007669"/>
    <property type="project" value="UniProtKB-ARBA"/>
</dbReference>
<protein>
    <recommendedName>
        <fullName evidence="2">arginine--tRNA ligase</fullName>
        <ecNumber evidence="2">6.1.1.19</ecNumber>
    </recommendedName>
    <alternativeName>
        <fullName evidence="9">Arginyl-tRNA synthetase</fullName>
    </alternativeName>
</protein>
<dbReference type="Pfam" id="PF03485">
    <property type="entry name" value="Arg_tRNA_synt_N"/>
    <property type="match status" value="1"/>
</dbReference>
<dbReference type="AlphaFoldDB" id="A0A5N5NPG1"/>
<evidence type="ECO:0000259" key="15">
    <source>
        <dbReference type="SMART" id="SM01016"/>
    </source>
</evidence>
<keyword evidence="4 12" id="KW-0547">Nucleotide-binding</keyword>
<feature type="region of interest" description="Disordered" evidence="13">
    <location>
        <begin position="749"/>
        <end position="778"/>
    </location>
</feature>
<dbReference type="PRINTS" id="PR01038">
    <property type="entry name" value="TRNASYNTHARG"/>
</dbReference>
<name>A0A5N5NPG1_9ROSI</name>
<dbReference type="Gene3D" id="1.10.730.10">
    <property type="entry name" value="Isoleucyl-tRNA Synthetase, Domain 1"/>
    <property type="match status" value="1"/>
</dbReference>
<evidence type="ECO:0000256" key="13">
    <source>
        <dbReference type="SAM" id="MobiDB-lite"/>
    </source>
</evidence>
<comment type="caution">
    <text evidence="16">The sequence shown here is derived from an EMBL/GenBank/DDBJ whole genome shotgun (WGS) entry which is preliminary data.</text>
</comment>
<gene>
    <name evidence="16" type="ORF">DKX38_003293</name>
</gene>
<dbReference type="Gene3D" id="3.40.50.620">
    <property type="entry name" value="HUPs"/>
    <property type="match status" value="1"/>
</dbReference>
<dbReference type="FunFam" id="1.10.730.10:FF:000017">
    <property type="entry name" value="Arginine--tRNA ligase, chloroplastic/mitochondrial"/>
    <property type="match status" value="1"/>
</dbReference>
<dbReference type="CDD" id="cd00671">
    <property type="entry name" value="ArgRS_core"/>
    <property type="match status" value="1"/>
</dbReference>
<dbReference type="PANTHER" id="PTHR11956:SF5">
    <property type="entry name" value="ARGININE--TRNA LIGASE, CYTOPLASMIC"/>
    <property type="match status" value="1"/>
</dbReference>
<feature type="compositionally biased region" description="Polar residues" evidence="13">
    <location>
        <begin position="795"/>
        <end position="804"/>
    </location>
</feature>
<organism evidence="16 17">
    <name type="scientific">Salix brachista</name>
    <dbReference type="NCBI Taxonomy" id="2182728"/>
    <lineage>
        <taxon>Eukaryota</taxon>
        <taxon>Viridiplantae</taxon>
        <taxon>Streptophyta</taxon>
        <taxon>Embryophyta</taxon>
        <taxon>Tracheophyta</taxon>
        <taxon>Spermatophyta</taxon>
        <taxon>Magnoliopsida</taxon>
        <taxon>eudicotyledons</taxon>
        <taxon>Gunneridae</taxon>
        <taxon>Pentapetalae</taxon>
        <taxon>rosids</taxon>
        <taxon>fabids</taxon>
        <taxon>Malpighiales</taxon>
        <taxon>Salicaceae</taxon>
        <taxon>Saliceae</taxon>
        <taxon>Salix</taxon>
    </lineage>
</organism>
<dbReference type="SUPFAM" id="SSF55190">
    <property type="entry name" value="Arginyl-tRNA synthetase (ArgRS), N-terminal 'additional' domain"/>
    <property type="match status" value="1"/>
</dbReference>
<comment type="function">
    <text evidence="11">Forms part of a macromolecular complex that catalyzes the attachment of specific amino acids to cognate tRNAs during protein synthesis.</text>
</comment>
<dbReference type="GO" id="GO:0005737">
    <property type="term" value="C:cytoplasm"/>
    <property type="evidence" value="ECO:0007669"/>
    <property type="project" value="InterPro"/>
</dbReference>
<comment type="similarity">
    <text evidence="1 12">Belongs to the class-I aminoacyl-tRNA synthetase family.</text>
</comment>
<evidence type="ECO:0000256" key="7">
    <source>
        <dbReference type="ARBA" id="ARBA00022990"/>
    </source>
</evidence>
<evidence type="ECO:0000256" key="4">
    <source>
        <dbReference type="ARBA" id="ARBA00022741"/>
    </source>
</evidence>
<dbReference type="Pfam" id="PF00750">
    <property type="entry name" value="tRNA-synt_1d"/>
    <property type="match status" value="1"/>
</dbReference>
<evidence type="ECO:0000256" key="12">
    <source>
        <dbReference type="RuleBase" id="RU363038"/>
    </source>
</evidence>
<evidence type="ECO:0000256" key="2">
    <source>
        <dbReference type="ARBA" id="ARBA00012837"/>
    </source>
</evidence>
<evidence type="ECO:0000256" key="8">
    <source>
        <dbReference type="ARBA" id="ARBA00023146"/>
    </source>
</evidence>
<dbReference type="InterPro" id="IPR001278">
    <property type="entry name" value="Arg-tRNA-ligase"/>
</dbReference>
<dbReference type="FunFam" id="3.40.50.620:FF:000096">
    <property type="entry name" value="Arginine--tRNA ligase chloroplastic/mitochondrial"/>
    <property type="match status" value="1"/>
</dbReference>
<dbReference type="PANTHER" id="PTHR11956">
    <property type="entry name" value="ARGINYL-TRNA SYNTHETASE"/>
    <property type="match status" value="1"/>
</dbReference>
<evidence type="ECO:0000259" key="14">
    <source>
        <dbReference type="SMART" id="SM00836"/>
    </source>
</evidence>
<proteinExistence type="inferred from homology"/>
<dbReference type="Pfam" id="PF05746">
    <property type="entry name" value="DALR_1"/>
    <property type="match status" value="1"/>
</dbReference>
<dbReference type="InterPro" id="IPR009080">
    <property type="entry name" value="tRNAsynth_Ia_anticodon-bd"/>
</dbReference>
<evidence type="ECO:0000313" key="17">
    <source>
        <dbReference type="Proteomes" id="UP000326939"/>
    </source>
</evidence>
<dbReference type="EC" id="6.1.1.19" evidence="2"/>
<feature type="domain" description="Arginyl tRNA synthetase N-terminal" evidence="15">
    <location>
        <begin position="13"/>
        <end position="99"/>
    </location>
</feature>
<comment type="catalytic activity">
    <reaction evidence="10">
        <text>tRNA(Arg) + L-arginine + ATP = L-arginyl-tRNA(Arg) + AMP + diphosphate</text>
        <dbReference type="Rhea" id="RHEA:20301"/>
        <dbReference type="Rhea" id="RHEA-COMP:9658"/>
        <dbReference type="Rhea" id="RHEA-COMP:9673"/>
        <dbReference type="ChEBI" id="CHEBI:30616"/>
        <dbReference type="ChEBI" id="CHEBI:32682"/>
        <dbReference type="ChEBI" id="CHEBI:33019"/>
        <dbReference type="ChEBI" id="CHEBI:78442"/>
        <dbReference type="ChEBI" id="CHEBI:78513"/>
        <dbReference type="ChEBI" id="CHEBI:456215"/>
        <dbReference type="EC" id="6.1.1.19"/>
    </reaction>
</comment>
<dbReference type="InterPro" id="IPR001412">
    <property type="entry name" value="aa-tRNA-synth_I_CS"/>
</dbReference>
<dbReference type="GO" id="GO:0006420">
    <property type="term" value="P:arginyl-tRNA aminoacylation"/>
    <property type="evidence" value="ECO:0007669"/>
    <property type="project" value="InterPro"/>
</dbReference>
<feature type="domain" description="DALR anticodon binding" evidence="14">
    <location>
        <begin position="492"/>
        <end position="604"/>
    </location>
</feature>
<dbReference type="HAMAP" id="MF_00123">
    <property type="entry name" value="Arg_tRNA_synth"/>
    <property type="match status" value="1"/>
</dbReference>
<dbReference type="SMART" id="SM01016">
    <property type="entry name" value="Arg_tRNA_synt_N"/>
    <property type="match status" value="1"/>
</dbReference>
<dbReference type="Proteomes" id="UP000326939">
    <property type="component" value="Chromosome 2"/>
</dbReference>
<dbReference type="Gene3D" id="3.30.1360.70">
    <property type="entry name" value="Arginyl tRNA synthetase N-terminal domain"/>
    <property type="match status" value="1"/>
</dbReference>
<evidence type="ECO:0000256" key="3">
    <source>
        <dbReference type="ARBA" id="ARBA00022598"/>
    </source>
</evidence>
<dbReference type="InterPro" id="IPR014729">
    <property type="entry name" value="Rossmann-like_a/b/a_fold"/>
</dbReference>
<reference evidence="17" key="1">
    <citation type="journal article" date="2019" name="Gigascience">
        <title>De novo genome assembly of the endangered Acer yangbiense, a plant species with extremely small populations endemic to Yunnan Province, China.</title>
        <authorList>
            <person name="Yang J."/>
            <person name="Wariss H.M."/>
            <person name="Tao L."/>
            <person name="Zhang R."/>
            <person name="Yun Q."/>
            <person name="Hollingsworth P."/>
            <person name="Dao Z."/>
            <person name="Luo G."/>
            <person name="Guo H."/>
            <person name="Ma Y."/>
            <person name="Sun W."/>
        </authorList>
    </citation>
    <scope>NUCLEOTIDE SEQUENCE [LARGE SCALE GENOMIC DNA]</scope>
    <source>
        <strain evidence="17">cv. br00</strain>
    </source>
</reference>
<evidence type="ECO:0000256" key="10">
    <source>
        <dbReference type="ARBA" id="ARBA00049339"/>
    </source>
</evidence>
<dbReference type="EMBL" id="VDCV01000002">
    <property type="protein sequence ID" value="KAB5569500.1"/>
    <property type="molecule type" value="Genomic_DNA"/>
</dbReference>
<dbReference type="SUPFAM" id="SSF52374">
    <property type="entry name" value="Nucleotidylyl transferase"/>
    <property type="match status" value="1"/>
</dbReference>
<keyword evidence="7" id="KW-0007">Acetylation</keyword>
<evidence type="ECO:0000256" key="6">
    <source>
        <dbReference type="ARBA" id="ARBA00022917"/>
    </source>
</evidence>
<keyword evidence="6 12" id="KW-0648">Protein biosynthesis</keyword>
<dbReference type="SUPFAM" id="SSF47323">
    <property type="entry name" value="Anticodon-binding domain of a subclass of class I aminoacyl-tRNA synthetases"/>
    <property type="match status" value="1"/>
</dbReference>
<dbReference type="NCBIfam" id="TIGR00456">
    <property type="entry name" value="argS"/>
    <property type="match status" value="1"/>
</dbReference>
<accession>A0A5N5NPG1</accession>
<keyword evidence="8 12" id="KW-0030">Aminoacyl-tRNA synthetase</keyword>
<dbReference type="InterPro" id="IPR008909">
    <property type="entry name" value="DALR_anticod-bd"/>
</dbReference>
<evidence type="ECO:0000256" key="9">
    <source>
        <dbReference type="ARBA" id="ARBA00033033"/>
    </source>
</evidence>
<evidence type="ECO:0000313" key="16">
    <source>
        <dbReference type="EMBL" id="KAB5569500.1"/>
    </source>
</evidence>
<keyword evidence="5 12" id="KW-0067">ATP-binding</keyword>
<sequence>MAAEQENVGNLKRKLAKLFQLSLDATVPGEPDIEPQVAACTAKFGDYQCNNAMGLWSKIKGRPGIEFRGPPAAIMKNLPQSEMIESCSVAGPGFVNVVLSKNWMAQVRLLWLQNIQKMLVDGIETWAPKLSIKRAVVDFSSPNIAKEMHVGHLRSTIIGDTLASMLEFSNVEVLRRNHVGDWGTQFGMLIEFLFEKFPNFEDVNETAIGDLQAFYKESKQRFDVDAEFKDRAQKAVVRLQSGEQMYRKAWAQICEISRREFDQVYQRLGVHLEEKGESFYNPHIPGVIEALTNQGLVEESKGARVIFIEGINIPLIVVKSDGGYNYASTDMTALWYRLNEEKAEWIIYVTDVGQQQHFDMVFKAAKRAGWFPADDRQYPKASHVGFGLVLGEDGKRFRTRSTEVVRLADLLDEAKTRSKAALIERGKAAEWTEEELEQTAEAIGYGAVKYADLKNNRLTNYTFDFDQMLNDKVKMPFPACLLLCEGNTAVYLLYAHARICSIIRKSGKDTEELKKTGKIVLDHADERVLGLHLLQFAEARQVVEEACSNLLPNVLCEYLYNLSENFTRFYSNCQVVGSAEETSRLLLCEATAVVMRKCFFLLELYRTLMADFVGRIQCAIDEASVPSASTSTPSTPNGKRSRDLEDEVYLDNLHSHKRYLSEIMASSLNGLTVGDPLQENLMESPARDELSLQYSPMSEDSDDSRFCETPVSSCSPQSESLPGSPVSPYRHQRSHCGFSSAPYSSSFSSHGCSVPSSQPRQRGSDSEGRFPSSPSDICHSADLRRAALLRSVQMRTQPAGSSSFELPFGSGHEPGSNMEAEERPCSYMKSLAEERDYPLEECSSMRISEPEFNEEKACRVLNMNIKGDDSRG</sequence>
<dbReference type="GO" id="GO:0009791">
    <property type="term" value="P:post-embryonic development"/>
    <property type="evidence" value="ECO:0007669"/>
    <property type="project" value="UniProtKB-ARBA"/>
</dbReference>
<feature type="region of interest" description="Disordered" evidence="13">
    <location>
        <begin position="694"/>
        <end position="734"/>
    </location>
</feature>
<feature type="compositionally biased region" description="Polar residues" evidence="13">
    <location>
        <begin position="750"/>
        <end position="761"/>
    </location>
</feature>